<evidence type="ECO:0000313" key="2">
    <source>
        <dbReference type="Proteomes" id="UP000249748"/>
    </source>
</evidence>
<dbReference type="Proteomes" id="UP000249748">
    <property type="component" value="Unassembled WGS sequence"/>
</dbReference>
<reference evidence="1" key="1">
    <citation type="submission" date="2018-02" db="EMBL/GenBank/DDBJ databases">
        <title>The genomes of Aspergillus section Nigri reveals drivers in fungal speciation.</title>
        <authorList>
            <consortium name="DOE Joint Genome Institute"/>
            <person name="Vesth T.C."/>
            <person name="Nybo J."/>
            <person name="Theobald S."/>
            <person name="Brandl J."/>
            <person name="Frisvad J.C."/>
            <person name="Nielsen K.F."/>
            <person name="Lyhne E.K."/>
            <person name="Kogle M.E."/>
            <person name="Kuo A."/>
            <person name="Riley R."/>
            <person name="Clum A."/>
            <person name="Nolan M."/>
            <person name="Lipzen A."/>
            <person name="Salamov A."/>
            <person name="Henrissat B."/>
            <person name="Wiebenga A."/>
            <person name="De vries R.P."/>
            <person name="Grigoriev I.V."/>
            <person name="Mortensen U.H."/>
            <person name="Andersen M.R."/>
            <person name="Baker S.E."/>
        </authorList>
    </citation>
    <scope>NUCLEOTIDE SEQUENCE</scope>
    <source>
        <strain evidence="1">CBS 115574</strain>
    </source>
</reference>
<dbReference type="EMBL" id="KZ824550">
    <property type="protein sequence ID" value="RAK88561.1"/>
    <property type="molecule type" value="Genomic_DNA"/>
</dbReference>
<gene>
    <name evidence="1" type="ORF">BO79DRAFT_217877</name>
</gene>
<name>A0ACD1IEP3_9EURO</name>
<evidence type="ECO:0000313" key="1">
    <source>
        <dbReference type="EMBL" id="RAK88561.1"/>
    </source>
</evidence>
<organism evidence="1 2">
    <name type="scientific">Aspergillus costaricaensis CBS 115574</name>
    <dbReference type="NCBI Taxonomy" id="1448317"/>
    <lineage>
        <taxon>Eukaryota</taxon>
        <taxon>Fungi</taxon>
        <taxon>Dikarya</taxon>
        <taxon>Ascomycota</taxon>
        <taxon>Pezizomycotina</taxon>
        <taxon>Eurotiomycetes</taxon>
        <taxon>Eurotiomycetidae</taxon>
        <taxon>Eurotiales</taxon>
        <taxon>Aspergillaceae</taxon>
        <taxon>Aspergillus</taxon>
        <taxon>Aspergillus subgen. Circumdati</taxon>
    </lineage>
</organism>
<keyword evidence="2" id="KW-1185">Reference proteome</keyword>
<sequence length="117" mass="12888">MYASFYWLCLSPEVGGSDNTLKPEVVYESWPQTRPYSGGKDLDTPLTAMDVFVYLVINNWLSLDTGQAVAIPSFVTADNFVGQHSVVSSTDSGIDQREAKGVRLGIFAIILSSRPYF</sequence>
<proteinExistence type="predicted"/>
<accession>A0ACD1IEP3</accession>
<protein>
    <submittedName>
        <fullName evidence="1">Uncharacterized protein</fullName>
    </submittedName>
</protein>